<keyword evidence="1" id="KW-0505">Motor protein</keyword>
<sequence>MRNGISNRTVGETGKLILLDLTGSEKIEKTRAEGQILEEAKTIDKSLSALGDDMLMKAAEKDCTSGAVSLLGFSAIFSSILLAHLVSSLPLEFGTIHGRSKAINIANILGLPKIIIDDALVRYGTASSEIKEDRLRNPSEYALSPVVVLDGESKCFKTLERICSWALFSSLFGSGLLGRNPVEYALSLVVVLRWRIRSASKLRYRVLIALLILTSHVGVLVIGGVEH</sequence>
<name>A0AAP0JJA1_9MAGN</name>
<dbReference type="InterPro" id="IPR001752">
    <property type="entry name" value="Kinesin_motor_dom"/>
</dbReference>
<dbReference type="Gene3D" id="3.40.850.10">
    <property type="entry name" value="Kinesin motor domain"/>
    <property type="match status" value="1"/>
</dbReference>
<evidence type="ECO:0000313" key="5">
    <source>
        <dbReference type="EMBL" id="KAK9134954.1"/>
    </source>
</evidence>
<dbReference type="Pfam" id="PF00225">
    <property type="entry name" value="Kinesin"/>
    <property type="match status" value="1"/>
</dbReference>
<evidence type="ECO:0000256" key="3">
    <source>
        <dbReference type="SAM" id="Phobius"/>
    </source>
</evidence>
<dbReference type="InterPro" id="IPR027417">
    <property type="entry name" value="P-loop_NTPase"/>
</dbReference>
<dbReference type="AlphaFoldDB" id="A0AAP0JJA1"/>
<proteinExistence type="inferred from homology"/>
<comment type="similarity">
    <text evidence="2">Belongs to the TRAFAC class myosin-kinesin ATPase superfamily. Kinesin family.</text>
</comment>
<dbReference type="GO" id="GO:0005524">
    <property type="term" value="F:ATP binding"/>
    <property type="evidence" value="ECO:0007669"/>
    <property type="project" value="InterPro"/>
</dbReference>
<dbReference type="GO" id="GO:0007018">
    <property type="term" value="P:microtubule-based movement"/>
    <property type="evidence" value="ECO:0007669"/>
    <property type="project" value="InterPro"/>
</dbReference>
<dbReference type="Proteomes" id="UP001420932">
    <property type="component" value="Unassembled WGS sequence"/>
</dbReference>
<keyword evidence="3" id="KW-0472">Membrane</keyword>
<evidence type="ECO:0000256" key="2">
    <source>
        <dbReference type="PROSITE-ProRule" id="PRU00283"/>
    </source>
</evidence>
<keyword evidence="6" id="KW-1185">Reference proteome</keyword>
<dbReference type="EMBL" id="JBBNAF010000006">
    <property type="protein sequence ID" value="KAK9134954.1"/>
    <property type="molecule type" value="Genomic_DNA"/>
</dbReference>
<keyword evidence="3" id="KW-0812">Transmembrane</keyword>
<protein>
    <recommendedName>
        <fullName evidence="4">Kinesin motor domain-containing protein</fullName>
    </recommendedName>
</protein>
<evidence type="ECO:0000259" key="4">
    <source>
        <dbReference type="PROSITE" id="PS50067"/>
    </source>
</evidence>
<dbReference type="GO" id="GO:0003777">
    <property type="term" value="F:microtubule motor activity"/>
    <property type="evidence" value="ECO:0007669"/>
    <property type="project" value="InterPro"/>
</dbReference>
<organism evidence="5 6">
    <name type="scientific">Stephania yunnanensis</name>
    <dbReference type="NCBI Taxonomy" id="152371"/>
    <lineage>
        <taxon>Eukaryota</taxon>
        <taxon>Viridiplantae</taxon>
        <taxon>Streptophyta</taxon>
        <taxon>Embryophyta</taxon>
        <taxon>Tracheophyta</taxon>
        <taxon>Spermatophyta</taxon>
        <taxon>Magnoliopsida</taxon>
        <taxon>Ranunculales</taxon>
        <taxon>Menispermaceae</taxon>
        <taxon>Menispermoideae</taxon>
        <taxon>Cissampelideae</taxon>
        <taxon>Stephania</taxon>
    </lineage>
</organism>
<reference evidence="5 6" key="1">
    <citation type="submission" date="2024-01" db="EMBL/GenBank/DDBJ databases">
        <title>Genome assemblies of Stephania.</title>
        <authorList>
            <person name="Yang L."/>
        </authorList>
    </citation>
    <scope>NUCLEOTIDE SEQUENCE [LARGE SCALE GENOMIC DNA]</scope>
    <source>
        <strain evidence="5">YNDBR</strain>
        <tissue evidence="5">Leaf</tissue>
    </source>
</reference>
<comment type="caution">
    <text evidence="5">The sequence shown here is derived from an EMBL/GenBank/DDBJ whole genome shotgun (WGS) entry which is preliminary data.</text>
</comment>
<evidence type="ECO:0000256" key="1">
    <source>
        <dbReference type="ARBA" id="ARBA00023175"/>
    </source>
</evidence>
<feature type="domain" description="Kinesin motor" evidence="4">
    <location>
        <begin position="1"/>
        <end position="52"/>
    </location>
</feature>
<gene>
    <name evidence="5" type="ORF">Syun_014284</name>
</gene>
<comment type="caution">
    <text evidence="2">Lacks conserved residue(s) required for the propagation of feature annotation.</text>
</comment>
<accession>A0AAP0JJA1</accession>
<evidence type="ECO:0000313" key="6">
    <source>
        <dbReference type="Proteomes" id="UP001420932"/>
    </source>
</evidence>
<dbReference type="PROSITE" id="PS50067">
    <property type="entry name" value="KINESIN_MOTOR_2"/>
    <property type="match status" value="1"/>
</dbReference>
<dbReference type="GO" id="GO:0008017">
    <property type="term" value="F:microtubule binding"/>
    <property type="evidence" value="ECO:0007669"/>
    <property type="project" value="InterPro"/>
</dbReference>
<dbReference type="InterPro" id="IPR036961">
    <property type="entry name" value="Kinesin_motor_dom_sf"/>
</dbReference>
<keyword evidence="3" id="KW-1133">Transmembrane helix</keyword>
<dbReference type="SUPFAM" id="SSF52540">
    <property type="entry name" value="P-loop containing nucleoside triphosphate hydrolases"/>
    <property type="match status" value="1"/>
</dbReference>
<feature type="transmembrane region" description="Helical" evidence="3">
    <location>
        <begin position="202"/>
        <end position="225"/>
    </location>
</feature>